<dbReference type="InterPro" id="IPR050425">
    <property type="entry name" value="NAD(P)_dehydrat-like"/>
</dbReference>
<keyword evidence="1" id="KW-0560">Oxidoreductase</keyword>
<proteinExistence type="predicted"/>
<dbReference type="Gene3D" id="3.40.50.720">
    <property type="entry name" value="NAD(P)-binding Rossmann-like Domain"/>
    <property type="match status" value="1"/>
</dbReference>
<reference evidence="3 4" key="1">
    <citation type="submission" date="2018-11" db="EMBL/GenBank/DDBJ databases">
        <title>Parancylomarina longa gen. nov., sp. nov., isolated from sediments of southern Okinawa.</title>
        <authorList>
            <person name="Fu T."/>
        </authorList>
    </citation>
    <scope>NUCLEOTIDE SEQUENCE [LARGE SCALE GENOMIC DNA]</scope>
    <source>
        <strain evidence="3 4">T3-2 S1-C</strain>
    </source>
</reference>
<dbReference type="EMBL" id="RJJX01000015">
    <property type="protein sequence ID" value="RUT77794.1"/>
    <property type="molecule type" value="Genomic_DNA"/>
</dbReference>
<name>A0A434ATR3_9BACT</name>
<evidence type="ECO:0000313" key="4">
    <source>
        <dbReference type="Proteomes" id="UP000282985"/>
    </source>
</evidence>
<dbReference type="AlphaFoldDB" id="A0A434ATR3"/>
<organism evidence="3 4">
    <name type="scientific">Ancylomarina longa</name>
    <dbReference type="NCBI Taxonomy" id="2487017"/>
    <lineage>
        <taxon>Bacteria</taxon>
        <taxon>Pseudomonadati</taxon>
        <taxon>Bacteroidota</taxon>
        <taxon>Bacteroidia</taxon>
        <taxon>Marinilabiliales</taxon>
        <taxon>Marinifilaceae</taxon>
        <taxon>Ancylomarina</taxon>
    </lineage>
</organism>
<evidence type="ECO:0000313" key="3">
    <source>
        <dbReference type="EMBL" id="RUT77794.1"/>
    </source>
</evidence>
<dbReference type="FunFam" id="3.40.50.720:FF:000336">
    <property type="entry name" value="Aldehyde reductase"/>
    <property type="match status" value="1"/>
</dbReference>
<dbReference type="Proteomes" id="UP000282985">
    <property type="component" value="Unassembled WGS sequence"/>
</dbReference>
<dbReference type="InterPro" id="IPR036291">
    <property type="entry name" value="NAD(P)-bd_dom_sf"/>
</dbReference>
<feature type="domain" description="NAD-dependent epimerase/dehydratase" evidence="2">
    <location>
        <begin position="10"/>
        <end position="249"/>
    </location>
</feature>
<dbReference type="PANTHER" id="PTHR10366:SF812">
    <property type="entry name" value="VPS9 DOMAIN-CONTAINING PROTEIN"/>
    <property type="match status" value="1"/>
</dbReference>
<evidence type="ECO:0000259" key="2">
    <source>
        <dbReference type="Pfam" id="PF01370"/>
    </source>
</evidence>
<gene>
    <name evidence="3" type="ORF">DLK05_11365</name>
</gene>
<accession>A0A434ATR3</accession>
<comment type="caution">
    <text evidence="3">The sequence shown here is derived from an EMBL/GenBank/DDBJ whole genome shotgun (WGS) entry which is preliminary data.</text>
</comment>
<dbReference type="Pfam" id="PF01370">
    <property type="entry name" value="Epimerase"/>
    <property type="match status" value="1"/>
</dbReference>
<dbReference type="InterPro" id="IPR001509">
    <property type="entry name" value="Epimerase_deHydtase"/>
</dbReference>
<dbReference type="OrthoDB" id="9778052at2"/>
<dbReference type="PANTHER" id="PTHR10366">
    <property type="entry name" value="NAD DEPENDENT EPIMERASE/DEHYDRATASE"/>
    <property type="match status" value="1"/>
</dbReference>
<dbReference type="SUPFAM" id="SSF51735">
    <property type="entry name" value="NAD(P)-binding Rossmann-fold domains"/>
    <property type="match status" value="1"/>
</dbReference>
<protein>
    <submittedName>
        <fullName evidence="3">NAD-dependent epimerase/dehydratase family protein</fullName>
    </submittedName>
</protein>
<sequence length="349" mass="39037">MRQIDKTKPVMVSGATGYVAGNLIKKLLAEGLTVHATIRDPQNHDKLKYLNELAEESKGELKYFKSDLLEQGSFEEAMYDCELVFHTASPFINVVKDPQKNLVDPALIGTRNVLETANRTASVRRVVLTSSCVAILGDAKDLLNLPNGIATEANWNTSSNLHHQSYSYSKTLAEKEAWKINKAQNQWDLVVINPSLILGPGVHPISTSESFRIVKQMGDGTMKMGAPKFEIGMVDVRDVALAHFKAGFTPEAKGRYIISAENKSFLQLSCILQNEFGGKYPFPKKELPKFLVWLLAPTVGLKRKMVRKNLGYSWLVDNTKSKKELGMKYLPIEKSITDFFQQMVDNNIV</sequence>
<dbReference type="GO" id="GO:0016616">
    <property type="term" value="F:oxidoreductase activity, acting on the CH-OH group of donors, NAD or NADP as acceptor"/>
    <property type="evidence" value="ECO:0007669"/>
    <property type="project" value="TreeGrafter"/>
</dbReference>
<dbReference type="RefSeq" id="WP_127344097.1">
    <property type="nucleotide sequence ID" value="NZ_RJJX01000015.1"/>
</dbReference>
<keyword evidence="4" id="KW-1185">Reference proteome</keyword>
<evidence type="ECO:0000256" key="1">
    <source>
        <dbReference type="ARBA" id="ARBA00023002"/>
    </source>
</evidence>